<gene>
    <name evidence="1" type="ORF">GcM1_175016</name>
</gene>
<evidence type="ECO:0000313" key="1">
    <source>
        <dbReference type="EMBL" id="RKF82072.1"/>
    </source>
</evidence>
<dbReference type="Proteomes" id="UP000285326">
    <property type="component" value="Unassembled WGS sequence"/>
</dbReference>
<reference evidence="1 2" key="1">
    <citation type="journal article" date="2018" name="BMC Genomics">
        <title>Comparative genome analyses reveal sequence features reflecting distinct modes of host-adaptation between dicot and monocot powdery mildew.</title>
        <authorList>
            <person name="Wu Y."/>
            <person name="Ma X."/>
            <person name="Pan Z."/>
            <person name="Kale S.D."/>
            <person name="Song Y."/>
            <person name="King H."/>
            <person name="Zhang Q."/>
            <person name="Presley C."/>
            <person name="Deng X."/>
            <person name="Wei C.I."/>
            <person name="Xiao S."/>
        </authorList>
    </citation>
    <scope>NUCLEOTIDE SEQUENCE [LARGE SCALE GENOMIC DNA]</scope>
    <source>
        <strain evidence="1">UMSG1</strain>
    </source>
</reference>
<name>A0A420J5K8_9PEZI</name>
<evidence type="ECO:0000313" key="2">
    <source>
        <dbReference type="Proteomes" id="UP000285326"/>
    </source>
</evidence>
<dbReference type="EMBL" id="MCBS01017537">
    <property type="protein sequence ID" value="RKF82072.1"/>
    <property type="molecule type" value="Genomic_DNA"/>
</dbReference>
<accession>A0A420J5K8</accession>
<dbReference type="AlphaFoldDB" id="A0A420J5K8"/>
<organism evidence="1 2">
    <name type="scientific">Golovinomyces cichoracearum</name>
    <dbReference type="NCBI Taxonomy" id="62708"/>
    <lineage>
        <taxon>Eukaryota</taxon>
        <taxon>Fungi</taxon>
        <taxon>Dikarya</taxon>
        <taxon>Ascomycota</taxon>
        <taxon>Pezizomycotina</taxon>
        <taxon>Leotiomycetes</taxon>
        <taxon>Erysiphales</taxon>
        <taxon>Erysiphaceae</taxon>
        <taxon>Golovinomyces</taxon>
    </lineage>
</organism>
<proteinExistence type="predicted"/>
<sequence>NSSRDTNSNFKTYSNNKASRRKRCFVCEKEGCWSINYSKYEQDDAKRCQRQRINRSQKTRRKYVTESGFDEEYEEYLLFFESVNPEDEEQHSPLPSDYDDDYQAFLNDADENINTLVTYHTEFGNVTENEASLMLQQLLISSTRYAITKQKMLEIANDNQTINSNQSSFSDRYLICNHYDLNRFQGVIIDTAASQYSTARYPQYQVYIKIFGHVNINNGKTISNHPLKLSTLQHQSLTCLFSLSLNDLDQKHIYFNNVTNHIINHDNGKEIPVVRRFGHAFLRWGTMITTTVYLTETELRSLHRRFGYPSARWLDDLLRRAGYDGENHRKLLKSITKYCNNFQKHCGAPLRLRLHQEIKILILITPSMLTLCKLTKTLFYTL</sequence>
<protein>
    <submittedName>
        <fullName evidence="1">Uncharacterized protein</fullName>
    </submittedName>
</protein>
<feature type="non-terminal residue" evidence="1">
    <location>
        <position position="1"/>
    </location>
</feature>
<comment type="caution">
    <text evidence="1">The sequence shown here is derived from an EMBL/GenBank/DDBJ whole genome shotgun (WGS) entry which is preliminary data.</text>
</comment>